<dbReference type="PANTHER" id="PTHR33802:SF1">
    <property type="entry name" value="XK-RELATED PROTEIN"/>
    <property type="match status" value="1"/>
</dbReference>
<accession>A0A937FVI6</accession>
<proteinExistence type="predicted"/>
<name>A0A937FVI6_9BACT</name>
<sequence length="244" mass="27617">MKWLNILGLVTVITVNALANILPINGMSTGQVASMYPNLFTPASITFSIWTVIYLLLTGFCISPFISRDSKKAESISRLFLITCLLNSSWILTWHHLLIEWSLIIMILLLVILSMIYVKIHTKPPNSTREKWLVHKPFSIYLAWISVATIANTAALLSAYGFSSTSPENWVIAMIIATQLLVYLISKKYQDIAFALVMIWALIGIIIKRTDIEPVFQPIIIACILAIIFDAWVALHYRYKKTLT</sequence>
<gene>
    <name evidence="2" type="ORF">JMN32_10885</name>
</gene>
<protein>
    <recommendedName>
        <fullName evidence="4">Tryptophan-rich sensory protein</fullName>
    </recommendedName>
</protein>
<dbReference type="RefSeq" id="WP_202856363.1">
    <property type="nucleotide sequence ID" value="NZ_JAEUGD010000042.1"/>
</dbReference>
<feature type="transmembrane region" description="Helical" evidence="1">
    <location>
        <begin position="103"/>
        <end position="120"/>
    </location>
</feature>
<evidence type="ECO:0000313" key="3">
    <source>
        <dbReference type="Proteomes" id="UP000614216"/>
    </source>
</evidence>
<keyword evidence="3" id="KW-1185">Reference proteome</keyword>
<dbReference type="InterPro" id="IPR038330">
    <property type="entry name" value="TspO/MBR-related_sf"/>
</dbReference>
<feature type="transmembrane region" description="Helical" evidence="1">
    <location>
        <begin position="192"/>
        <end position="209"/>
    </location>
</feature>
<feature type="transmembrane region" description="Helical" evidence="1">
    <location>
        <begin position="169"/>
        <end position="185"/>
    </location>
</feature>
<feature type="transmembrane region" description="Helical" evidence="1">
    <location>
        <begin position="215"/>
        <end position="235"/>
    </location>
</feature>
<organism evidence="2 3">
    <name type="scientific">Fulvivirga marina</name>
    <dbReference type="NCBI Taxonomy" id="2494733"/>
    <lineage>
        <taxon>Bacteria</taxon>
        <taxon>Pseudomonadati</taxon>
        <taxon>Bacteroidota</taxon>
        <taxon>Cytophagia</taxon>
        <taxon>Cytophagales</taxon>
        <taxon>Fulvivirgaceae</taxon>
        <taxon>Fulvivirga</taxon>
    </lineage>
</organism>
<evidence type="ECO:0000313" key="2">
    <source>
        <dbReference type="EMBL" id="MBL6446819.1"/>
    </source>
</evidence>
<keyword evidence="1" id="KW-0472">Membrane</keyword>
<feature type="transmembrane region" description="Helical" evidence="1">
    <location>
        <begin position="79"/>
        <end position="97"/>
    </location>
</feature>
<dbReference type="EMBL" id="JAEUGD010000042">
    <property type="protein sequence ID" value="MBL6446819.1"/>
    <property type="molecule type" value="Genomic_DNA"/>
</dbReference>
<dbReference type="Proteomes" id="UP000614216">
    <property type="component" value="Unassembled WGS sequence"/>
</dbReference>
<feature type="transmembrane region" description="Helical" evidence="1">
    <location>
        <begin position="43"/>
        <end position="67"/>
    </location>
</feature>
<keyword evidence="1" id="KW-1133">Transmembrane helix</keyword>
<evidence type="ECO:0008006" key="4">
    <source>
        <dbReference type="Google" id="ProtNLM"/>
    </source>
</evidence>
<evidence type="ECO:0000256" key="1">
    <source>
        <dbReference type="SAM" id="Phobius"/>
    </source>
</evidence>
<comment type="caution">
    <text evidence="2">The sequence shown here is derived from an EMBL/GenBank/DDBJ whole genome shotgun (WGS) entry which is preliminary data.</text>
</comment>
<feature type="transmembrane region" description="Helical" evidence="1">
    <location>
        <begin position="141"/>
        <end position="163"/>
    </location>
</feature>
<keyword evidence="1" id="KW-0812">Transmembrane</keyword>
<dbReference type="Gene3D" id="1.20.1260.100">
    <property type="entry name" value="TspO/MBR protein"/>
    <property type="match status" value="1"/>
</dbReference>
<dbReference type="PANTHER" id="PTHR33802">
    <property type="entry name" value="SI:CH211-161H7.5-RELATED"/>
    <property type="match status" value="1"/>
</dbReference>
<dbReference type="AlphaFoldDB" id="A0A937FVI6"/>
<reference evidence="2" key="1">
    <citation type="submission" date="2021-01" db="EMBL/GenBank/DDBJ databases">
        <title>Fulvivirga kasyanovii gen. nov., sp nov., a novel member of the phylum Bacteroidetes isolated from seawater in a mussel farm.</title>
        <authorList>
            <person name="Zhao L.-H."/>
            <person name="Wang Z.-J."/>
        </authorList>
    </citation>
    <scope>NUCLEOTIDE SEQUENCE</scope>
    <source>
        <strain evidence="2">29W222</strain>
    </source>
</reference>